<evidence type="ECO:0000313" key="2">
    <source>
        <dbReference type="EMBL" id="KAK6360628.1"/>
    </source>
</evidence>
<feature type="compositionally biased region" description="Polar residues" evidence="1">
    <location>
        <begin position="87"/>
        <end position="103"/>
    </location>
</feature>
<accession>A0AAV9VGF5</accession>
<proteinExistence type="predicted"/>
<sequence length="592" mass="64475">MREGIVKNFCERVRALEETVGARTAETEKLQKQLREILDVVRGARGGVEDALGQNKLLREKLCRLEDVLRNIERLDISSSEQAITNIQTLTGNPQSSTGTGTKTEVEGRPKSETSGSGRGGVSGDVGLPVLAKASKLRRSTPSDQEDVVELFDFHANDGVVVKDDPDAEKLKDEGQGNSKPGATKAPAEVSDPFAFDDAAVEATYASKANEDLKPELPRSVGSNQTVIRTKPTAAVQQSTEGPVTAPFQRLADLMGENLQGSIPISRDKDATIQESVTAGSQFSTAFTGGLAPASASGVSSADPPMHTARFTTLPPDFRHTGNYPSKAYPCVFYEESQLCGRASYTSEKVPVLRLQNIPKNITLADILESISGGPLYRISVAKGIPGDTLKQVRLTFIHLRHANGFLDFANQNNGIYIRGCPSRIQVIQDPKEKPNVISYTTFRKMMTENVTRMVYIDGFNGGFWTTTKLRDLIVVAVDKLRVEEPDRFQFKEPICDKTDIATVKMGCNPSGKVEALVGLRSIGWAILVRSALHGLQHPEGFYMERVEGEIGPSINPGDDPATIPTLHAWWVPDTIDRPLDRMPKKSGKDAT</sequence>
<comment type="caution">
    <text evidence="2">The sequence shown here is derived from an EMBL/GenBank/DDBJ whole genome shotgun (WGS) entry which is preliminary data.</text>
</comment>
<protein>
    <recommendedName>
        <fullName evidence="4">RRM domain-containing protein</fullName>
    </recommendedName>
</protein>
<feature type="region of interest" description="Disordered" evidence="1">
    <location>
        <begin position="87"/>
        <end position="127"/>
    </location>
</feature>
<keyword evidence="3" id="KW-1185">Reference proteome</keyword>
<organism evidence="2 3">
    <name type="scientific">Orbilia blumenaviensis</name>
    <dbReference type="NCBI Taxonomy" id="1796055"/>
    <lineage>
        <taxon>Eukaryota</taxon>
        <taxon>Fungi</taxon>
        <taxon>Dikarya</taxon>
        <taxon>Ascomycota</taxon>
        <taxon>Pezizomycotina</taxon>
        <taxon>Orbiliomycetes</taxon>
        <taxon>Orbiliales</taxon>
        <taxon>Orbiliaceae</taxon>
        <taxon>Orbilia</taxon>
    </lineage>
</organism>
<dbReference type="EMBL" id="JAVHNS010000003">
    <property type="protein sequence ID" value="KAK6360628.1"/>
    <property type="molecule type" value="Genomic_DNA"/>
</dbReference>
<gene>
    <name evidence="2" type="ORF">TWF730_006764</name>
</gene>
<evidence type="ECO:0000256" key="1">
    <source>
        <dbReference type="SAM" id="MobiDB-lite"/>
    </source>
</evidence>
<evidence type="ECO:0000313" key="3">
    <source>
        <dbReference type="Proteomes" id="UP001373714"/>
    </source>
</evidence>
<evidence type="ECO:0008006" key="4">
    <source>
        <dbReference type="Google" id="ProtNLM"/>
    </source>
</evidence>
<name>A0AAV9VGF5_9PEZI</name>
<feature type="region of interest" description="Disordered" evidence="1">
    <location>
        <begin position="168"/>
        <end position="189"/>
    </location>
</feature>
<dbReference type="Proteomes" id="UP001373714">
    <property type="component" value="Unassembled WGS sequence"/>
</dbReference>
<reference evidence="2 3" key="1">
    <citation type="submission" date="2019-10" db="EMBL/GenBank/DDBJ databases">
        <authorList>
            <person name="Palmer J.M."/>
        </authorList>
    </citation>
    <scope>NUCLEOTIDE SEQUENCE [LARGE SCALE GENOMIC DNA]</scope>
    <source>
        <strain evidence="2 3">TWF730</strain>
    </source>
</reference>
<dbReference type="AlphaFoldDB" id="A0AAV9VGF5"/>